<comment type="caution">
    <text evidence="6">The sequence shown here is derived from an EMBL/GenBank/DDBJ whole genome shotgun (WGS) entry which is preliminary data.</text>
</comment>
<keyword evidence="4" id="KW-0904">Protein phosphatase</keyword>
<dbReference type="Proteomes" id="UP000094067">
    <property type="component" value="Unassembled WGS sequence"/>
</dbReference>
<organism evidence="6 7">
    <name type="scientific">Eisenbergiella tayi</name>
    <dbReference type="NCBI Taxonomy" id="1432052"/>
    <lineage>
        <taxon>Bacteria</taxon>
        <taxon>Bacillati</taxon>
        <taxon>Bacillota</taxon>
        <taxon>Clostridia</taxon>
        <taxon>Lachnospirales</taxon>
        <taxon>Lachnospiraceae</taxon>
        <taxon>Eisenbergiella</taxon>
    </lineage>
</organism>
<evidence type="ECO:0000256" key="1">
    <source>
        <dbReference type="ARBA" id="ARBA00005750"/>
    </source>
</evidence>
<evidence type="ECO:0000313" key="6">
    <source>
        <dbReference type="EMBL" id="ODM06710.1"/>
    </source>
</evidence>
<reference evidence="6 7" key="1">
    <citation type="submission" date="2016-07" db="EMBL/GenBank/DDBJ databases">
        <title>Characterization of isolates of Eisenbergiella tayi derived from blood cultures, using whole genome sequencing.</title>
        <authorList>
            <person name="Burdz T."/>
            <person name="Wiebe D."/>
            <person name="Huynh C."/>
            <person name="Bernard K."/>
        </authorList>
    </citation>
    <scope>NUCLEOTIDE SEQUENCE [LARGE SCALE GENOMIC DNA]</scope>
    <source>
        <strain evidence="6 7">NML 110608</strain>
    </source>
</reference>
<sequence length="243" mass="27436">MNGLIDIHSHILPLVDDGAESVEMALLMLKKAAEVGIGKIILTPHQKPDRRCVTPEGILRRMEELQELAGKEKIPVRLYPGNEIFYRHGLAELLDKGKIRTMADSRYVLIEFLPGEDYTYIRDALSRVASFGYRPITAHVERYVNVMSRIDKAEELKEDTGCYFQVNAASVTGENGFSVKNMTRKLLKEGLVDFIATDAHRSEGKRSPDMKACAEWVKKKLGEERTEQIFCGNPTALLKDQII</sequence>
<dbReference type="SUPFAM" id="SSF89550">
    <property type="entry name" value="PHP domain-like"/>
    <property type="match status" value="1"/>
</dbReference>
<dbReference type="RefSeq" id="WP_069152549.1">
    <property type="nucleotide sequence ID" value="NZ_MCGH01000002.1"/>
</dbReference>
<accession>A0A1E3AD90</accession>
<gene>
    <name evidence="6" type="primary">cpsB_2</name>
    <name evidence="6" type="ORF">BEI61_02600</name>
</gene>
<dbReference type="Gene3D" id="3.20.20.140">
    <property type="entry name" value="Metal-dependent hydrolases"/>
    <property type="match status" value="1"/>
</dbReference>
<dbReference type="EMBL" id="MCGH01000002">
    <property type="protein sequence ID" value="ODM06710.1"/>
    <property type="molecule type" value="Genomic_DNA"/>
</dbReference>
<evidence type="ECO:0000256" key="5">
    <source>
        <dbReference type="ARBA" id="ARBA00051722"/>
    </source>
</evidence>
<keyword evidence="3 6" id="KW-0378">Hydrolase</keyword>
<dbReference type="InterPro" id="IPR016195">
    <property type="entry name" value="Pol/histidinol_Pase-like"/>
</dbReference>
<proteinExistence type="inferred from homology"/>
<name>A0A1E3AD90_9FIRM</name>
<protein>
    <recommendedName>
        <fullName evidence="2">protein-tyrosine-phosphatase</fullName>
        <ecNumber evidence="2">3.1.3.48</ecNumber>
    </recommendedName>
</protein>
<dbReference type="InterPro" id="IPR016667">
    <property type="entry name" value="Caps_polysacc_synth_CpsB/CapC"/>
</dbReference>
<comment type="similarity">
    <text evidence="1">Belongs to the metallo-dependent hydrolases superfamily. CpsB/CapC family.</text>
</comment>
<evidence type="ECO:0000313" key="7">
    <source>
        <dbReference type="Proteomes" id="UP000094067"/>
    </source>
</evidence>
<dbReference type="GO" id="GO:0030145">
    <property type="term" value="F:manganese ion binding"/>
    <property type="evidence" value="ECO:0007669"/>
    <property type="project" value="InterPro"/>
</dbReference>
<evidence type="ECO:0000256" key="2">
    <source>
        <dbReference type="ARBA" id="ARBA00013064"/>
    </source>
</evidence>
<dbReference type="EC" id="3.1.3.48" evidence="2"/>
<comment type="catalytic activity">
    <reaction evidence="5">
        <text>O-phospho-L-tyrosyl-[protein] + H2O = L-tyrosyl-[protein] + phosphate</text>
        <dbReference type="Rhea" id="RHEA:10684"/>
        <dbReference type="Rhea" id="RHEA-COMP:10136"/>
        <dbReference type="Rhea" id="RHEA-COMP:20101"/>
        <dbReference type="ChEBI" id="CHEBI:15377"/>
        <dbReference type="ChEBI" id="CHEBI:43474"/>
        <dbReference type="ChEBI" id="CHEBI:46858"/>
        <dbReference type="ChEBI" id="CHEBI:61978"/>
        <dbReference type="EC" id="3.1.3.48"/>
    </reaction>
</comment>
<dbReference type="PANTHER" id="PTHR39181:SF1">
    <property type="entry name" value="TYROSINE-PROTEIN PHOSPHATASE YWQE"/>
    <property type="match status" value="1"/>
</dbReference>
<dbReference type="GO" id="GO:0004725">
    <property type="term" value="F:protein tyrosine phosphatase activity"/>
    <property type="evidence" value="ECO:0007669"/>
    <property type="project" value="UniProtKB-EC"/>
</dbReference>
<dbReference type="PANTHER" id="PTHR39181">
    <property type="entry name" value="TYROSINE-PROTEIN PHOSPHATASE YWQE"/>
    <property type="match status" value="1"/>
</dbReference>
<dbReference type="PIRSF" id="PIRSF016557">
    <property type="entry name" value="Caps_synth_CpsB"/>
    <property type="match status" value="1"/>
</dbReference>
<evidence type="ECO:0000256" key="4">
    <source>
        <dbReference type="ARBA" id="ARBA00022912"/>
    </source>
</evidence>
<dbReference type="AlphaFoldDB" id="A0A1E3AD90"/>
<evidence type="ECO:0000256" key="3">
    <source>
        <dbReference type="ARBA" id="ARBA00022801"/>
    </source>
</evidence>
<dbReference type="Pfam" id="PF19567">
    <property type="entry name" value="CpsB_CapC"/>
    <property type="match status" value="1"/>
</dbReference>